<dbReference type="AlphaFoldDB" id="A0AAV7SHI2"/>
<name>A0AAV7SHI2_PLEWA</name>
<evidence type="ECO:0000313" key="2">
    <source>
        <dbReference type="EMBL" id="KAJ1163500.1"/>
    </source>
</evidence>
<proteinExistence type="predicted"/>
<dbReference type="PROSITE" id="PS51257">
    <property type="entry name" value="PROKAR_LIPOPROTEIN"/>
    <property type="match status" value="1"/>
</dbReference>
<accession>A0AAV7SHI2</accession>
<feature type="transmembrane region" description="Helical" evidence="1">
    <location>
        <begin position="17"/>
        <end position="38"/>
    </location>
</feature>
<gene>
    <name evidence="2" type="ORF">NDU88_003958</name>
</gene>
<keyword evidence="3" id="KW-1185">Reference proteome</keyword>
<evidence type="ECO:0000256" key="1">
    <source>
        <dbReference type="SAM" id="Phobius"/>
    </source>
</evidence>
<dbReference type="Proteomes" id="UP001066276">
    <property type="component" value="Chromosome 4_2"/>
</dbReference>
<keyword evidence="1" id="KW-0812">Transmembrane</keyword>
<dbReference type="EMBL" id="JANPWB010000008">
    <property type="protein sequence ID" value="KAJ1163500.1"/>
    <property type="molecule type" value="Genomic_DNA"/>
</dbReference>
<comment type="caution">
    <text evidence="2">The sequence shown here is derived from an EMBL/GenBank/DDBJ whole genome shotgun (WGS) entry which is preliminary data.</text>
</comment>
<keyword evidence="1" id="KW-1133">Transmembrane helix</keyword>
<organism evidence="2 3">
    <name type="scientific">Pleurodeles waltl</name>
    <name type="common">Iberian ribbed newt</name>
    <dbReference type="NCBI Taxonomy" id="8319"/>
    <lineage>
        <taxon>Eukaryota</taxon>
        <taxon>Metazoa</taxon>
        <taxon>Chordata</taxon>
        <taxon>Craniata</taxon>
        <taxon>Vertebrata</taxon>
        <taxon>Euteleostomi</taxon>
        <taxon>Amphibia</taxon>
        <taxon>Batrachia</taxon>
        <taxon>Caudata</taxon>
        <taxon>Salamandroidea</taxon>
        <taxon>Salamandridae</taxon>
        <taxon>Pleurodelinae</taxon>
        <taxon>Pleurodeles</taxon>
    </lineage>
</organism>
<keyword evidence="1" id="KW-0472">Membrane</keyword>
<protein>
    <submittedName>
        <fullName evidence="2">Uncharacterized protein</fullName>
    </submittedName>
</protein>
<evidence type="ECO:0000313" key="3">
    <source>
        <dbReference type="Proteomes" id="UP001066276"/>
    </source>
</evidence>
<reference evidence="2" key="1">
    <citation type="journal article" date="2022" name="bioRxiv">
        <title>Sequencing and chromosome-scale assembly of the giantPleurodeles waltlgenome.</title>
        <authorList>
            <person name="Brown T."/>
            <person name="Elewa A."/>
            <person name="Iarovenko S."/>
            <person name="Subramanian E."/>
            <person name="Araus A.J."/>
            <person name="Petzold A."/>
            <person name="Susuki M."/>
            <person name="Suzuki K.-i.T."/>
            <person name="Hayashi T."/>
            <person name="Toyoda A."/>
            <person name="Oliveira C."/>
            <person name="Osipova E."/>
            <person name="Leigh N.D."/>
            <person name="Simon A."/>
            <person name="Yun M.H."/>
        </authorList>
    </citation>
    <scope>NUCLEOTIDE SEQUENCE</scope>
    <source>
        <strain evidence="2">20211129_DDA</strain>
        <tissue evidence="2">Liver</tissue>
    </source>
</reference>
<sequence>MAGQGRAATPSSSGTPLVLLSCSGTPVLLWCSFWLYLVPRPRRSPHCNSEPAPPETLMRKQAAALVTPACSRKLLPPCQQLLPRTVHLGAAAAHRSSSLGFPASRGCSPADTDFSAAVLLLARAAASSGSPQTVCSAPDAAHLALALAVSKPRREPPGTSVVRTFIETRQRVRRNISFKFFCKLARLPLRSPRAVASTSRVSYKSRVSRLRITRLLPRVLSLRVREGNAEGCSYVKTLRV</sequence>